<dbReference type="Gene3D" id="3.30.530.20">
    <property type="match status" value="1"/>
</dbReference>
<dbReference type="InterPro" id="IPR019587">
    <property type="entry name" value="Polyketide_cyclase/dehydratase"/>
</dbReference>
<dbReference type="AlphaFoldDB" id="A0A975D5F2"/>
<dbReference type="SUPFAM" id="SSF55961">
    <property type="entry name" value="Bet v1-like"/>
    <property type="match status" value="1"/>
</dbReference>
<dbReference type="InterPro" id="IPR023393">
    <property type="entry name" value="START-like_dom_sf"/>
</dbReference>
<dbReference type="Pfam" id="PF10604">
    <property type="entry name" value="Polyketide_cyc2"/>
    <property type="match status" value="1"/>
</dbReference>
<protein>
    <submittedName>
        <fullName evidence="1">SRPBCC family protein</fullName>
    </submittedName>
</protein>
<dbReference type="PANTHER" id="PTHR33789:SF5">
    <property type="entry name" value="BET V I_MAJOR LATEX PROTEIN DOMAIN-CONTAINING PROTEIN"/>
    <property type="match status" value="1"/>
</dbReference>
<gene>
    <name evidence="1" type="ORF">HRJ34_07790</name>
</gene>
<evidence type="ECO:0000313" key="1">
    <source>
        <dbReference type="EMBL" id="QTH23392.1"/>
    </source>
</evidence>
<organism evidence="1 2">
    <name type="scientific">Rhizorhabdus wittichii</name>
    <dbReference type="NCBI Taxonomy" id="160791"/>
    <lineage>
        <taxon>Bacteria</taxon>
        <taxon>Pseudomonadati</taxon>
        <taxon>Pseudomonadota</taxon>
        <taxon>Alphaproteobacteria</taxon>
        <taxon>Sphingomonadales</taxon>
        <taxon>Sphingomonadaceae</taxon>
        <taxon>Rhizorhabdus</taxon>
    </lineage>
</organism>
<accession>A0A975D5F2</accession>
<reference evidence="1" key="2">
    <citation type="submission" date="2021-04" db="EMBL/GenBank/DDBJ databases">
        <title>Isolation and genomic analysis of the ibuprofen-degrading bacterium Sphingomonas strain MPO218.</title>
        <authorList>
            <person name="Aulestia M."/>
            <person name="Flores A."/>
            <person name="Mangas E.L."/>
            <person name="Perez-Pulido A.J."/>
            <person name="Santero E."/>
            <person name="Camacho E.M."/>
        </authorList>
    </citation>
    <scope>NUCLEOTIDE SEQUENCE</scope>
    <source>
        <strain evidence="1">MPO218</strain>
    </source>
</reference>
<dbReference type="InterPro" id="IPR053249">
    <property type="entry name" value="LFS"/>
</dbReference>
<dbReference type="RefSeq" id="WP_208633776.1">
    <property type="nucleotide sequence ID" value="NZ_CP059319.1"/>
</dbReference>
<sequence length="145" mass="15921">MTTTPVTYADVRAVIDHPVERVWPLIADFGGLAAWAAGVTGCTLEGEGPGAVRTVTLGDRVAHERLEAIDPARHWLRYHILPPHAMPADDVYSDIRLTPIGKHRTEIRWSSEASGFAVPPEQIGARIEGFYSTSIEGLRRLLDRG</sequence>
<proteinExistence type="predicted"/>
<evidence type="ECO:0000313" key="2">
    <source>
        <dbReference type="Proteomes" id="UP000664914"/>
    </source>
</evidence>
<name>A0A975D5F2_9SPHN</name>
<dbReference type="PANTHER" id="PTHR33789">
    <property type="entry name" value="LACHRYMATORY-FACTOR SYNTHASE"/>
    <property type="match status" value="1"/>
</dbReference>
<dbReference type="CDD" id="cd07821">
    <property type="entry name" value="PYR_PYL_RCAR_like"/>
    <property type="match status" value="1"/>
</dbReference>
<dbReference type="EMBL" id="CP059319">
    <property type="protein sequence ID" value="QTH23392.1"/>
    <property type="molecule type" value="Genomic_DNA"/>
</dbReference>
<reference evidence="1" key="1">
    <citation type="submission" date="2020-07" db="EMBL/GenBank/DDBJ databases">
        <authorList>
            <person name="Camacho E."/>
        </authorList>
    </citation>
    <scope>NUCLEOTIDE SEQUENCE</scope>
    <source>
        <strain evidence="1">MPO218</strain>
    </source>
</reference>
<dbReference type="Proteomes" id="UP000664914">
    <property type="component" value="Chromosome"/>
</dbReference>